<dbReference type="InterPro" id="IPR024976">
    <property type="entry name" value="DUF3885"/>
</dbReference>
<sequence length="208" mass="25157">MKQTILDYLNDNFPDLWSDINIRFELGEPHPNGSDERIEQVNKRATTIFEEVLLKANDSIFLYIKDWNPKEDIMFGNTTPDYIYKLLEGKPFEEEILYDLDEDEDDEGNKIQVRREYLVRILSGYVTTFPYKKILEGISHYEQGREPSIGQSIYFINKEKQIIFHMYDDRGCIIYAKSKEYLRKPYTEYNDWIVDYWREYFDRLFEDV</sequence>
<proteinExistence type="predicted"/>
<organism evidence="2 3">
    <name type="scientific">Cohnella boryungensis</name>
    <dbReference type="NCBI Taxonomy" id="768479"/>
    <lineage>
        <taxon>Bacteria</taxon>
        <taxon>Bacillati</taxon>
        <taxon>Bacillota</taxon>
        <taxon>Bacilli</taxon>
        <taxon>Bacillales</taxon>
        <taxon>Paenibacillaceae</taxon>
        <taxon>Cohnella</taxon>
    </lineage>
</organism>
<dbReference type="Pfam" id="PF13021">
    <property type="entry name" value="DUF3885"/>
    <property type="match status" value="1"/>
</dbReference>
<dbReference type="RefSeq" id="WP_204602560.1">
    <property type="nucleotide sequence ID" value="NZ_JBHSED010000065.1"/>
</dbReference>
<dbReference type="EMBL" id="JBHSED010000065">
    <property type="protein sequence ID" value="MFC4306471.1"/>
    <property type="molecule type" value="Genomic_DNA"/>
</dbReference>
<feature type="domain" description="DUF3885" evidence="1">
    <location>
        <begin position="7"/>
        <end position="197"/>
    </location>
</feature>
<reference evidence="3" key="1">
    <citation type="journal article" date="2019" name="Int. J. Syst. Evol. Microbiol.">
        <title>The Global Catalogue of Microorganisms (GCM) 10K type strain sequencing project: providing services to taxonomists for standard genome sequencing and annotation.</title>
        <authorList>
            <consortium name="The Broad Institute Genomics Platform"/>
            <consortium name="The Broad Institute Genome Sequencing Center for Infectious Disease"/>
            <person name="Wu L."/>
            <person name="Ma J."/>
        </authorList>
    </citation>
    <scope>NUCLEOTIDE SEQUENCE [LARGE SCALE GENOMIC DNA]</scope>
    <source>
        <strain evidence="3">CGMCC 4.1641</strain>
    </source>
</reference>
<comment type="caution">
    <text evidence="2">The sequence shown here is derived from an EMBL/GenBank/DDBJ whole genome shotgun (WGS) entry which is preliminary data.</text>
</comment>
<gene>
    <name evidence="2" type="ORF">ACFO1S_23910</name>
</gene>
<dbReference type="Proteomes" id="UP001595755">
    <property type="component" value="Unassembled WGS sequence"/>
</dbReference>
<protein>
    <submittedName>
        <fullName evidence="2">DUF3885 domain-containing protein</fullName>
    </submittedName>
</protein>
<name>A0ABV8SGM6_9BACL</name>
<accession>A0ABV8SGM6</accession>
<evidence type="ECO:0000313" key="3">
    <source>
        <dbReference type="Proteomes" id="UP001595755"/>
    </source>
</evidence>
<keyword evidence="3" id="KW-1185">Reference proteome</keyword>
<evidence type="ECO:0000313" key="2">
    <source>
        <dbReference type="EMBL" id="MFC4306471.1"/>
    </source>
</evidence>
<evidence type="ECO:0000259" key="1">
    <source>
        <dbReference type="Pfam" id="PF13021"/>
    </source>
</evidence>